<evidence type="ECO:0000256" key="2">
    <source>
        <dbReference type="ARBA" id="ARBA00022833"/>
    </source>
</evidence>
<dbReference type="PANTHER" id="PTHR36150">
    <property type="entry name" value="DNA GYRASE INHIBITOR YACG"/>
    <property type="match status" value="1"/>
</dbReference>
<dbReference type="InterPro" id="IPR005584">
    <property type="entry name" value="DNA_gyrase_inhibitor_YacG"/>
</dbReference>
<feature type="binding site" evidence="3">
    <location>
        <position position="16"/>
    </location>
    <ligand>
        <name>Zn(2+)</name>
        <dbReference type="ChEBI" id="CHEBI:29105"/>
    </ligand>
</feature>
<dbReference type="OrthoDB" id="9809663at2"/>
<keyword evidence="1 3" id="KW-0479">Metal-binding</keyword>
<sequence length="64" mass="7482">MNSLSKPDLLKDRKKCLICHRAVDIQFRPFCSKRCQHIDLGKWFSGVYSIPSEEIEPVSEEEEN</sequence>
<name>A0A0K8MBB0_9PROT</name>
<dbReference type="HAMAP" id="MF_00649">
    <property type="entry name" value="DNA_gyrase_inhibitor_YacG"/>
    <property type="match status" value="1"/>
</dbReference>
<dbReference type="InterPro" id="IPR013088">
    <property type="entry name" value="Znf_NHR/GATA"/>
</dbReference>
<dbReference type="Pfam" id="PF03884">
    <property type="entry name" value="YacG"/>
    <property type="match status" value="1"/>
</dbReference>
<dbReference type="EMBL" id="BBVC01000016">
    <property type="protein sequence ID" value="GAO97752.1"/>
    <property type="molecule type" value="Genomic_DNA"/>
</dbReference>
<dbReference type="Proteomes" id="UP000036771">
    <property type="component" value="Unassembled WGS sequence"/>
</dbReference>
<comment type="caution">
    <text evidence="4">The sequence shown here is derived from an EMBL/GenBank/DDBJ whole genome shotgun (WGS) entry which is preliminary data.</text>
</comment>
<accession>A0A0K8MBB0</accession>
<proteinExistence type="inferred from homology"/>
<keyword evidence="2 3" id="KW-0862">Zinc</keyword>
<feature type="binding site" evidence="3">
    <location>
        <position position="31"/>
    </location>
    <ligand>
        <name>Zn(2+)</name>
        <dbReference type="ChEBI" id="CHEBI:29105"/>
    </ligand>
</feature>
<comment type="function">
    <text evidence="3">Inhibits all the catalytic activities of DNA gyrase by preventing its interaction with DNA. Acts by binding directly to the C-terminal domain of GyrB, which probably disrupts DNA binding by the gyrase.</text>
</comment>
<protein>
    <recommendedName>
        <fullName evidence="3">DNA gyrase inhibitor YacG</fullName>
    </recommendedName>
</protein>
<dbReference type="SUPFAM" id="SSF57716">
    <property type="entry name" value="Glucocorticoid receptor-like (DNA-binding domain)"/>
    <property type="match status" value="1"/>
</dbReference>
<gene>
    <name evidence="3 4" type="primary">yacG</name>
    <name evidence="4" type="ORF">Cva_00392</name>
</gene>
<evidence type="ECO:0000256" key="1">
    <source>
        <dbReference type="ARBA" id="ARBA00022723"/>
    </source>
</evidence>
<feature type="binding site" evidence="3">
    <location>
        <position position="19"/>
    </location>
    <ligand>
        <name>Zn(2+)</name>
        <dbReference type="ChEBI" id="CHEBI:29105"/>
    </ligand>
</feature>
<evidence type="ECO:0000313" key="5">
    <source>
        <dbReference type="Proteomes" id="UP000036771"/>
    </source>
</evidence>
<dbReference type="STRING" id="1629334.Cva_00392"/>
<keyword evidence="5" id="KW-1185">Reference proteome</keyword>
<comment type="similarity">
    <text evidence="3">Belongs to the DNA gyrase inhibitor YacG family.</text>
</comment>
<dbReference type="GO" id="GO:0006355">
    <property type="term" value="P:regulation of DNA-templated transcription"/>
    <property type="evidence" value="ECO:0007669"/>
    <property type="project" value="InterPro"/>
</dbReference>
<comment type="subunit">
    <text evidence="3">Interacts with GyrB.</text>
</comment>
<evidence type="ECO:0000256" key="3">
    <source>
        <dbReference type="HAMAP-Rule" id="MF_00649"/>
    </source>
</evidence>
<dbReference type="GO" id="GO:0008657">
    <property type="term" value="F:DNA topoisomerase type II (double strand cut, ATP-hydrolyzing) inhibitor activity"/>
    <property type="evidence" value="ECO:0007669"/>
    <property type="project" value="UniProtKB-UniRule"/>
</dbReference>
<dbReference type="GO" id="GO:0008270">
    <property type="term" value="F:zinc ion binding"/>
    <property type="evidence" value="ECO:0007669"/>
    <property type="project" value="UniProtKB-UniRule"/>
</dbReference>
<organism evidence="4 5">
    <name type="scientific">Caedimonas varicaedens</name>
    <dbReference type="NCBI Taxonomy" id="1629334"/>
    <lineage>
        <taxon>Bacteria</taxon>
        <taxon>Pseudomonadati</taxon>
        <taxon>Pseudomonadota</taxon>
        <taxon>Alphaproteobacteria</taxon>
        <taxon>Holosporales</taxon>
        <taxon>Caedimonadaceae</taxon>
        <taxon>Caedimonas</taxon>
    </lineage>
</organism>
<comment type="cofactor">
    <cofactor evidence="3">
        <name>Zn(2+)</name>
        <dbReference type="ChEBI" id="CHEBI:29105"/>
    </cofactor>
    <text evidence="3">Binds 1 zinc ion.</text>
</comment>
<dbReference type="Gene3D" id="3.30.50.10">
    <property type="entry name" value="Erythroid Transcription Factor GATA-1, subunit A"/>
    <property type="match status" value="1"/>
</dbReference>
<feature type="binding site" evidence="3">
    <location>
        <position position="35"/>
    </location>
    <ligand>
        <name>Zn(2+)</name>
        <dbReference type="ChEBI" id="CHEBI:29105"/>
    </ligand>
</feature>
<dbReference type="PANTHER" id="PTHR36150:SF1">
    <property type="entry name" value="DNA GYRASE INHIBITOR YACG"/>
    <property type="match status" value="1"/>
</dbReference>
<dbReference type="AlphaFoldDB" id="A0A0K8MBB0"/>
<reference evidence="4 5" key="1">
    <citation type="submission" date="2015-03" db="EMBL/GenBank/DDBJ databases">
        <title>Caedibacter varicaedens, whole genome shotgun sequence.</title>
        <authorList>
            <person name="Suzuki H."/>
            <person name="Dapper A.L."/>
            <person name="Gibson A.K."/>
            <person name="Jackson C."/>
            <person name="Lee H."/>
            <person name="Pejaver V.R."/>
            <person name="Doak T."/>
            <person name="Lynch M."/>
        </authorList>
    </citation>
    <scope>NUCLEOTIDE SEQUENCE [LARGE SCALE GENOMIC DNA]</scope>
</reference>
<evidence type="ECO:0000313" key="4">
    <source>
        <dbReference type="EMBL" id="GAO97752.1"/>
    </source>
</evidence>